<dbReference type="KEGG" id="lut:Lupro_04875"/>
<keyword evidence="3" id="KW-1185">Reference proteome</keyword>
<dbReference type="EMBL" id="CP013355">
    <property type="protein sequence ID" value="AMC10612.1"/>
    <property type="molecule type" value="Genomic_DNA"/>
</dbReference>
<dbReference type="RefSeq" id="WP_068206798.1">
    <property type="nucleotide sequence ID" value="NZ_CP013355.1"/>
</dbReference>
<name>A0A109RNA4_9FLAO</name>
<keyword evidence="1" id="KW-0472">Membrane</keyword>
<organism evidence="2 3">
    <name type="scientific">Lutibacter profundi</name>
    <dbReference type="NCBI Taxonomy" id="1622118"/>
    <lineage>
        <taxon>Bacteria</taxon>
        <taxon>Pseudomonadati</taxon>
        <taxon>Bacteroidota</taxon>
        <taxon>Flavobacteriia</taxon>
        <taxon>Flavobacteriales</taxon>
        <taxon>Flavobacteriaceae</taxon>
        <taxon>Lutibacter</taxon>
    </lineage>
</organism>
<dbReference type="Proteomes" id="UP000059672">
    <property type="component" value="Chromosome"/>
</dbReference>
<proteinExistence type="predicted"/>
<feature type="transmembrane region" description="Helical" evidence="1">
    <location>
        <begin position="37"/>
        <end position="55"/>
    </location>
</feature>
<accession>A0A109RNA4</accession>
<keyword evidence="1" id="KW-1133">Transmembrane helix</keyword>
<dbReference type="OrthoDB" id="709028at2"/>
<evidence type="ECO:0000313" key="2">
    <source>
        <dbReference type="EMBL" id="AMC10612.1"/>
    </source>
</evidence>
<dbReference type="STRING" id="1622118.Lupro_04875"/>
<evidence type="ECO:0000256" key="1">
    <source>
        <dbReference type="SAM" id="Phobius"/>
    </source>
</evidence>
<reference evidence="3" key="1">
    <citation type="submission" date="2015-12" db="EMBL/GenBank/DDBJ databases">
        <title>Complete genome sequence of Lutibacter profundus strain LP1.</title>
        <authorList>
            <person name="Wissuwa J."/>
            <person name="Le Moine Bauer S."/>
            <person name="Stokke R."/>
            <person name="Dahle H."/>
            <person name="Steen I.H."/>
        </authorList>
    </citation>
    <scope>NUCLEOTIDE SEQUENCE [LARGE SCALE GENOMIC DNA]</scope>
    <source>
        <strain evidence="3">LP1</strain>
    </source>
</reference>
<feature type="transmembrane region" description="Helical" evidence="1">
    <location>
        <begin position="121"/>
        <end position="145"/>
    </location>
</feature>
<reference evidence="2 3" key="2">
    <citation type="journal article" date="2016" name="Int. J. Syst. Evol. Microbiol.">
        <title>Lutibacter profundi sp. nov., isolated from a deep-sea hydrothermal system on the Arctic Mid-Ocean Ridge and emended description of the genus Lutibacter.</title>
        <authorList>
            <person name="Le Moine Bauer S."/>
            <person name="Roalkvam I."/>
            <person name="Steen I.H."/>
            <person name="Dahle H."/>
        </authorList>
    </citation>
    <scope>NUCLEOTIDE SEQUENCE [LARGE SCALE GENOMIC DNA]</scope>
    <source>
        <strain evidence="2 3">LP1</strain>
    </source>
</reference>
<feature type="transmembrane region" description="Helical" evidence="1">
    <location>
        <begin position="165"/>
        <end position="189"/>
    </location>
</feature>
<sequence length="211" mass="25127">MDELDLLKKDWKKQGEKFNELSYSEIYNLIHKKSSSVVKWIFIICIAEFVFWGLISLLIPDSFLEIYEKLHLKTILNIFYVIHYVVSGVFLYLFYKNYNLISVIDNTRLLMKKIIKTRKTVNYYVYYNIIMSVILSLIVNFVMFSKPDLLMQVMNPKNLVVNTDKFFTIMLIAQIIGLAVTIGLLWLYYRIIYGILLRKLNKNFKELETLE</sequence>
<dbReference type="PATRIC" id="fig|1622118.3.peg.1021"/>
<gene>
    <name evidence="2" type="ORF">Lupro_04875</name>
</gene>
<dbReference type="AlphaFoldDB" id="A0A109RNA4"/>
<evidence type="ECO:0000313" key="3">
    <source>
        <dbReference type="Proteomes" id="UP000059672"/>
    </source>
</evidence>
<protein>
    <submittedName>
        <fullName evidence="2">Uncharacterized protein</fullName>
    </submittedName>
</protein>
<feature type="transmembrane region" description="Helical" evidence="1">
    <location>
        <begin position="75"/>
        <end position="95"/>
    </location>
</feature>
<keyword evidence="1" id="KW-0812">Transmembrane</keyword>